<evidence type="ECO:0000256" key="1">
    <source>
        <dbReference type="SAM" id="MobiDB-lite"/>
    </source>
</evidence>
<proteinExistence type="predicted"/>
<accession>A0AAV9PGF8</accession>
<feature type="region of interest" description="Disordered" evidence="1">
    <location>
        <begin position="104"/>
        <end position="167"/>
    </location>
</feature>
<dbReference type="Proteomes" id="UP001337655">
    <property type="component" value="Unassembled WGS sequence"/>
</dbReference>
<sequence length="265" mass="29656">MSCTTKMMNGRAPDTHKLLSHLSPPASSCTFPVAQSLFILRLLAAGFQCYSAKAVQRDHQPTFTTLIEDITSFRNDLSHSNHDHVEHFTTMLINCFRGADSKPVGAIDDHRPQAPRPATLSATPRKSSRFIKRQGSDESRLSSTSTNSTISNESISKLPPCKRGSDPKIEAMMMPLPQDHRPSKCLRLSHPRTYGNLVSDMKRSKGCRDWKNFAVFPTDDVDMSITADEAARQRAIDYQRKVKQLNSSFQWSEGSNRSIEVDMIG</sequence>
<name>A0AAV9PGF8_9PEZI</name>
<reference evidence="2 3" key="1">
    <citation type="submission" date="2023-08" db="EMBL/GenBank/DDBJ databases">
        <title>Black Yeasts Isolated from many extreme environments.</title>
        <authorList>
            <person name="Coleine C."/>
            <person name="Stajich J.E."/>
            <person name="Selbmann L."/>
        </authorList>
    </citation>
    <scope>NUCLEOTIDE SEQUENCE [LARGE SCALE GENOMIC DNA]</scope>
    <source>
        <strain evidence="2 3">CCFEE 5935</strain>
    </source>
</reference>
<dbReference type="RefSeq" id="XP_064660473.1">
    <property type="nucleotide sequence ID" value="XM_064801843.1"/>
</dbReference>
<protein>
    <submittedName>
        <fullName evidence="2">Uncharacterized protein</fullName>
    </submittedName>
</protein>
<dbReference type="EMBL" id="JAVRRT010000006">
    <property type="protein sequence ID" value="KAK5171445.1"/>
    <property type="molecule type" value="Genomic_DNA"/>
</dbReference>
<dbReference type="GeneID" id="89925935"/>
<dbReference type="AlphaFoldDB" id="A0AAV9PGF8"/>
<evidence type="ECO:0000313" key="2">
    <source>
        <dbReference type="EMBL" id="KAK5171445.1"/>
    </source>
</evidence>
<comment type="caution">
    <text evidence="2">The sequence shown here is derived from an EMBL/GenBank/DDBJ whole genome shotgun (WGS) entry which is preliminary data.</text>
</comment>
<keyword evidence="3" id="KW-1185">Reference proteome</keyword>
<evidence type="ECO:0000313" key="3">
    <source>
        <dbReference type="Proteomes" id="UP001337655"/>
    </source>
</evidence>
<gene>
    <name evidence="2" type="ORF">LTR77_004589</name>
</gene>
<organism evidence="2 3">
    <name type="scientific">Saxophila tyrrhenica</name>
    <dbReference type="NCBI Taxonomy" id="1690608"/>
    <lineage>
        <taxon>Eukaryota</taxon>
        <taxon>Fungi</taxon>
        <taxon>Dikarya</taxon>
        <taxon>Ascomycota</taxon>
        <taxon>Pezizomycotina</taxon>
        <taxon>Dothideomycetes</taxon>
        <taxon>Dothideomycetidae</taxon>
        <taxon>Mycosphaerellales</taxon>
        <taxon>Extremaceae</taxon>
        <taxon>Saxophila</taxon>
    </lineage>
</organism>
<feature type="compositionally biased region" description="Low complexity" evidence="1">
    <location>
        <begin position="141"/>
        <end position="156"/>
    </location>
</feature>